<dbReference type="PANTHER" id="PTHR43867">
    <property type="entry name" value="CELLULOSE SYNTHASE CATALYTIC SUBUNIT A [UDP-FORMING]"/>
    <property type="match status" value="1"/>
</dbReference>
<feature type="domain" description="Glycosyltransferase 2-like" evidence="8">
    <location>
        <begin position="143"/>
        <end position="331"/>
    </location>
</feature>
<gene>
    <name evidence="9" type="ORF">LDX53_01730</name>
</gene>
<dbReference type="Gene3D" id="3.90.550.10">
    <property type="entry name" value="Spore Coat Polysaccharide Biosynthesis Protein SpsA, Chain A"/>
    <property type="match status" value="1"/>
</dbReference>
<feature type="transmembrane region" description="Helical" evidence="7">
    <location>
        <begin position="7"/>
        <end position="28"/>
    </location>
</feature>
<accession>A0AA47GH68</accession>
<evidence type="ECO:0000256" key="6">
    <source>
        <dbReference type="ARBA" id="ARBA00023136"/>
    </source>
</evidence>
<evidence type="ECO:0000256" key="4">
    <source>
        <dbReference type="ARBA" id="ARBA00022692"/>
    </source>
</evidence>
<dbReference type="Proteomes" id="UP001164557">
    <property type="component" value="Chromosome"/>
</dbReference>
<comment type="subcellular location">
    <subcellularLocation>
        <location evidence="1">Membrane</location>
        <topology evidence="1">Multi-pass membrane protein</topology>
    </subcellularLocation>
</comment>
<dbReference type="EMBL" id="CP084389">
    <property type="protein sequence ID" value="UZX29980.1"/>
    <property type="molecule type" value="Genomic_DNA"/>
</dbReference>
<evidence type="ECO:0000259" key="8">
    <source>
        <dbReference type="Pfam" id="PF13632"/>
    </source>
</evidence>
<proteinExistence type="predicted"/>
<dbReference type="InterPro" id="IPR029044">
    <property type="entry name" value="Nucleotide-diphossugar_trans"/>
</dbReference>
<keyword evidence="6 7" id="KW-0472">Membrane</keyword>
<organism evidence="9 10">
    <name type="scientific">Lactobacillus helsingborgensis</name>
    <dbReference type="NCBI Taxonomy" id="1218494"/>
    <lineage>
        <taxon>Bacteria</taxon>
        <taxon>Bacillati</taxon>
        <taxon>Bacillota</taxon>
        <taxon>Bacilli</taxon>
        <taxon>Lactobacillales</taxon>
        <taxon>Lactobacillaceae</taxon>
        <taxon>Lactobacillus</taxon>
    </lineage>
</organism>
<dbReference type="InterPro" id="IPR001173">
    <property type="entry name" value="Glyco_trans_2-like"/>
</dbReference>
<dbReference type="InterPro" id="IPR050321">
    <property type="entry name" value="Glycosyltr_2/OpgH_subfam"/>
</dbReference>
<evidence type="ECO:0000256" key="3">
    <source>
        <dbReference type="ARBA" id="ARBA00022679"/>
    </source>
</evidence>
<evidence type="ECO:0000313" key="9">
    <source>
        <dbReference type="EMBL" id="UZX29980.1"/>
    </source>
</evidence>
<keyword evidence="2 9" id="KW-0328">Glycosyltransferase</keyword>
<name>A0AA47GH68_9LACO</name>
<keyword evidence="3 9" id="KW-0808">Transferase</keyword>
<keyword evidence="4 7" id="KW-0812">Transmembrane</keyword>
<feature type="transmembrane region" description="Helical" evidence="7">
    <location>
        <begin position="338"/>
        <end position="360"/>
    </location>
</feature>
<dbReference type="GO" id="GO:0016757">
    <property type="term" value="F:glycosyltransferase activity"/>
    <property type="evidence" value="ECO:0007669"/>
    <property type="project" value="UniProtKB-KW"/>
</dbReference>
<sequence length="415" mass="47295">MKLFIDIVLILGGCSFVFDLFWMLYLTFSGNVKQDPYGQRSRNFKTLFLLIPAMNEYQALRKNIPKLIALQKQCEDFIRLKLVFIDDDSSDGTSSLLKKYAYHPDIIVIHRIKPNAQLGKGPALQDAANHIFKMNYSIDETIIGVVDADSHPSKKYLQQVVHAFDHSNYDLVQTRVNIYNLDHYIAVMQNFEFSIYNSLLQMARTNWGSSLASGNGQFMTLKMAKDVGWSSSLLEDCEFSLKGLLKGYHGTFLNTVSIAQQGVIDYKKLIRQRTRWCQGGFQCLNNYGIRIVRSNSVPTMVKTFVMFFLLIPVFSIIITPAAAISLIALLIYARTNPWLSISIIVGLLLVQYLSNSLLIIKQWREAQFDAPISFSILIKIIFLLDIYRWSLAIVPYKALGRLIVGNNSWSKTSHN</sequence>
<dbReference type="SUPFAM" id="SSF53448">
    <property type="entry name" value="Nucleotide-diphospho-sugar transferases"/>
    <property type="match status" value="1"/>
</dbReference>
<dbReference type="GO" id="GO:0016020">
    <property type="term" value="C:membrane"/>
    <property type="evidence" value="ECO:0007669"/>
    <property type="project" value="UniProtKB-SubCell"/>
</dbReference>
<keyword evidence="5 7" id="KW-1133">Transmembrane helix</keyword>
<dbReference type="AlphaFoldDB" id="A0AA47GH68"/>
<reference evidence="9" key="1">
    <citation type="submission" date="2021-09" db="EMBL/GenBank/DDBJ databases">
        <title>Lactobacillus species from Apis mellifera, Switzerland.</title>
        <authorList>
            <person name="Pfister J."/>
            <person name="Brown A."/>
            <person name="Neumann P."/>
            <person name="Collaud A."/>
            <person name="Retschnig G."/>
            <person name="Perreten V."/>
        </authorList>
    </citation>
    <scope>NUCLEOTIDE SEQUENCE</scope>
    <source>
        <strain evidence="9">IBH002</strain>
    </source>
</reference>
<protein>
    <submittedName>
        <fullName evidence="9">Glycosyltransferase</fullName>
        <ecNumber evidence="9">2.4.-.-</ecNumber>
    </submittedName>
</protein>
<evidence type="ECO:0000256" key="5">
    <source>
        <dbReference type="ARBA" id="ARBA00022989"/>
    </source>
</evidence>
<evidence type="ECO:0000256" key="2">
    <source>
        <dbReference type="ARBA" id="ARBA00022676"/>
    </source>
</evidence>
<dbReference type="EC" id="2.4.-.-" evidence="9"/>
<evidence type="ECO:0000256" key="7">
    <source>
        <dbReference type="SAM" id="Phobius"/>
    </source>
</evidence>
<evidence type="ECO:0000313" key="10">
    <source>
        <dbReference type="Proteomes" id="UP001164557"/>
    </source>
</evidence>
<dbReference type="PANTHER" id="PTHR43867:SF2">
    <property type="entry name" value="CELLULOSE SYNTHASE CATALYTIC SUBUNIT A [UDP-FORMING]"/>
    <property type="match status" value="1"/>
</dbReference>
<keyword evidence="10" id="KW-1185">Reference proteome</keyword>
<feature type="transmembrane region" description="Helical" evidence="7">
    <location>
        <begin position="304"/>
        <end position="331"/>
    </location>
</feature>
<dbReference type="RefSeq" id="WP_052727759.1">
    <property type="nucleotide sequence ID" value="NZ_CP084389.1"/>
</dbReference>
<feature type="transmembrane region" description="Helical" evidence="7">
    <location>
        <begin position="372"/>
        <end position="391"/>
    </location>
</feature>
<evidence type="ECO:0000256" key="1">
    <source>
        <dbReference type="ARBA" id="ARBA00004141"/>
    </source>
</evidence>
<dbReference type="Pfam" id="PF13632">
    <property type="entry name" value="Glyco_trans_2_3"/>
    <property type="match status" value="1"/>
</dbReference>